<dbReference type="InterPro" id="IPR038729">
    <property type="entry name" value="Rad50/SbcC_AAA"/>
</dbReference>
<dbReference type="CTD" id="23137"/>
<accession>A0A034VL56</accession>
<dbReference type="GO" id="GO:0005634">
    <property type="term" value="C:nucleus"/>
    <property type="evidence" value="ECO:0007669"/>
    <property type="project" value="TreeGrafter"/>
</dbReference>
<feature type="coiled-coil region" evidence="4">
    <location>
        <begin position="639"/>
        <end position="878"/>
    </location>
</feature>
<proteinExistence type="inferred from homology"/>
<comment type="similarity">
    <text evidence="1">Belongs to the SMC family. SMC5 subfamily.</text>
</comment>
<dbReference type="PANTHER" id="PTHR45916:SF1">
    <property type="entry name" value="STRUCTURAL MAINTENANCE OF CHROMOSOMES PROTEIN 5"/>
    <property type="match status" value="1"/>
</dbReference>
<dbReference type="InterPro" id="IPR027417">
    <property type="entry name" value="P-loop_NTPase"/>
</dbReference>
<evidence type="ECO:0000313" key="8">
    <source>
        <dbReference type="RefSeq" id="XP_011209167.1"/>
    </source>
</evidence>
<dbReference type="Pfam" id="PF13476">
    <property type="entry name" value="AAA_23"/>
    <property type="match status" value="1"/>
</dbReference>
<evidence type="ECO:0000256" key="3">
    <source>
        <dbReference type="ARBA" id="ARBA00023054"/>
    </source>
</evidence>
<dbReference type="GO" id="GO:0000724">
    <property type="term" value="P:double-strand break repair via homologous recombination"/>
    <property type="evidence" value="ECO:0007669"/>
    <property type="project" value="TreeGrafter"/>
</dbReference>
<dbReference type="AlphaFoldDB" id="A0A034VL56"/>
<organism evidence="6">
    <name type="scientific">Bactrocera dorsalis</name>
    <name type="common">Oriental fruit fly</name>
    <name type="synonym">Dacus dorsalis</name>
    <dbReference type="NCBI Taxonomy" id="27457"/>
    <lineage>
        <taxon>Eukaryota</taxon>
        <taxon>Metazoa</taxon>
        <taxon>Ecdysozoa</taxon>
        <taxon>Arthropoda</taxon>
        <taxon>Hexapoda</taxon>
        <taxon>Insecta</taxon>
        <taxon>Pterygota</taxon>
        <taxon>Neoptera</taxon>
        <taxon>Endopterygota</taxon>
        <taxon>Diptera</taxon>
        <taxon>Brachycera</taxon>
        <taxon>Muscomorpha</taxon>
        <taxon>Tephritoidea</taxon>
        <taxon>Tephritidae</taxon>
        <taxon>Bactrocera</taxon>
        <taxon>Bactrocera</taxon>
    </lineage>
</organism>
<sequence>MSRKLHRPIPCAEIASNAALSGKIKSVYCKNFVTYGECTFYPTEYLNVIIGPNGTGKSTLVAAIVLGLGGKPELLSRSSSIGDYVKNGRDEAVIKVEIYRDIPTKSVIFERSFPRNGKSTFKIGENVVGEKKYLSEIMEYKIQIGNLCQFLPQDRVQDFAKMDPQTIFINTLNSVCSQETINNFDELKKLRQSQLTEGDGVKKKKEELEQLQVHCNTLEQRLDRYNEQQEYLNKLDVCEAKKLHLEAHGLEEQMKQQTNDLSLAKQKLKKENKVYDAIMRRQNDIAKTSEQLARGVAQKEREEQTIASKKRNVEERIKDLKVRIEQARTIYLKKKREKADFDKDLQEETKMLSLLLQDLTKANENNAEKDWKAELNALAQQIHNMKDELGQHMKMRLEINSELDEKYGPEIGSLKRRLERANDVHAQKLELLQAKFPDVYRAVQWLRDHQHLFKGTVYKPMILELSVLDPEHAKYFENVISIRDLLAFTCEDKDDVSLLVSELCVKQKLHINVGHAPSSNRINYRPDIPIESIRFCGFTAYLIDLIEGPPAIINYLCSLNRIHTIPIGTADVNNRTDDIPNNINIFFGGNQSYAVRVSRYSGEKSIMQRQISGRNLLTSKNTNEILQNEARLRELIRGSDMLKNKRTALEAKIEEIKIKREDILAKIRTIKSKLEERPKLEEQCRRQNDKVKQLKNNVISLPELEQEFSEKAKNCLQQIMELQNEKIQILKKLQQILVDKKVAVVKERIFKQENEELINNIKEAKDNKVQAMRMVETVTQALEKTQQQLETKVAEARKAKKDCKSLELFNQLPDTMDELKEAINEFQARLECMGDVDQNIAAEFREKCADIERLKNEMQNAEHNRHGLAAQINTLHERWYPEIENIVVTLNKHFSDFMTSMNYVGEVQLIRRDEHDYDTYGIQIMVQYRSNAQLQALDRHTQSGGERAVAIATYTLSLQHITHVPFRCVDEINQGMDANNERKIFEMLVKETTQVGRAQYFFVTPKLLPNLMYNERMSVHIVFNGKMVESQNTFAFQI</sequence>
<evidence type="ECO:0000256" key="1">
    <source>
        <dbReference type="ARBA" id="ARBA00010171"/>
    </source>
</evidence>
<keyword evidence="3 4" id="KW-0175">Coiled coil</keyword>
<evidence type="ECO:0000259" key="5">
    <source>
        <dbReference type="Pfam" id="PF13476"/>
    </source>
</evidence>
<reference evidence="8" key="2">
    <citation type="submission" date="2022-04" db="UniProtKB">
        <authorList>
            <consortium name="RefSeq"/>
        </authorList>
    </citation>
    <scope>IDENTIFICATION</scope>
    <source>
        <strain evidence="8">Punador</strain>
    </source>
</reference>
<dbReference type="EMBL" id="GAKP01016397">
    <property type="protein sequence ID" value="JAC42555.1"/>
    <property type="molecule type" value="Transcribed_RNA"/>
</dbReference>
<evidence type="ECO:0000256" key="2">
    <source>
        <dbReference type="ARBA" id="ARBA00018687"/>
    </source>
</evidence>
<dbReference type="GeneID" id="105230221"/>
<dbReference type="Proteomes" id="UP001652620">
    <property type="component" value="Unplaced"/>
</dbReference>
<dbReference type="Gene3D" id="3.40.50.300">
    <property type="entry name" value="P-loop containing nucleotide triphosphate hydrolases"/>
    <property type="match status" value="2"/>
</dbReference>
<dbReference type="SUPFAM" id="SSF52540">
    <property type="entry name" value="P-loop containing nucleoside triphosphate hydrolases"/>
    <property type="match status" value="1"/>
</dbReference>
<feature type="coiled-coil region" evidence="4">
    <location>
        <begin position="201"/>
        <end position="388"/>
    </location>
</feature>
<dbReference type="KEGG" id="bdr:105230221"/>
<keyword evidence="7" id="KW-1185">Reference proteome</keyword>
<evidence type="ECO:0000256" key="4">
    <source>
        <dbReference type="SAM" id="Coils"/>
    </source>
</evidence>
<dbReference type="RefSeq" id="XP_011209167.2">
    <property type="nucleotide sequence ID" value="XM_011210865.4"/>
</dbReference>
<gene>
    <name evidence="6" type="primary">SMC5</name>
    <name evidence="8" type="synonym">LOC105230221</name>
</gene>
<dbReference type="OrthoDB" id="10254973at2759"/>
<evidence type="ECO:0000313" key="7">
    <source>
        <dbReference type="Proteomes" id="UP001652620"/>
    </source>
</evidence>
<dbReference type="GO" id="GO:0030915">
    <property type="term" value="C:Smc5-Smc6 complex"/>
    <property type="evidence" value="ECO:0007669"/>
    <property type="project" value="TreeGrafter"/>
</dbReference>
<feature type="domain" description="Rad50/SbcC-type AAA" evidence="5">
    <location>
        <begin position="27"/>
        <end position="229"/>
    </location>
</feature>
<dbReference type="RefSeq" id="XP_011209167.1">
    <property type="nucleotide sequence ID" value="XM_011210865.3"/>
</dbReference>
<reference evidence="6" key="1">
    <citation type="journal article" date="2014" name="BMC Genomics">
        <title>Characterizing the developmental transcriptome of the oriental fruit fly, Bactrocera dorsalis (Diptera: Tephritidae) through comparative genomic analysis with Drosophila melanogaster utilizing modENCODE datasets.</title>
        <authorList>
            <person name="Geib S.M."/>
            <person name="Calla B."/>
            <person name="Hall B."/>
            <person name="Hou S."/>
            <person name="Manoukis N.C."/>
        </authorList>
    </citation>
    <scope>NUCLEOTIDE SEQUENCE</scope>
    <source>
        <strain evidence="6">Punador</strain>
    </source>
</reference>
<dbReference type="GO" id="GO:0003697">
    <property type="term" value="F:single-stranded DNA binding"/>
    <property type="evidence" value="ECO:0007669"/>
    <property type="project" value="TreeGrafter"/>
</dbReference>
<name>A0A034VL56_BACDO</name>
<protein>
    <recommendedName>
        <fullName evidence="2">Structural maintenance of chromosomes protein 5</fullName>
    </recommendedName>
</protein>
<evidence type="ECO:0000313" key="6">
    <source>
        <dbReference type="EMBL" id="JAC42555.1"/>
    </source>
</evidence>
<dbReference type="PANTHER" id="PTHR45916">
    <property type="entry name" value="STRUCTURAL MAINTENANCE OF CHROMOSOMES PROTEIN 5"/>
    <property type="match status" value="1"/>
</dbReference>